<evidence type="ECO:0000256" key="1">
    <source>
        <dbReference type="SAM" id="SignalP"/>
    </source>
</evidence>
<comment type="caution">
    <text evidence="3">The sequence shown here is derived from an EMBL/GenBank/DDBJ whole genome shotgun (WGS) entry which is preliminary data.</text>
</comment>
<feature type="signal peptide" evidence="1">
    <location>
        <begin position="1"/>
        <end position="29"/>
    </location>
</feature>
<organism evidence="3 4">
    <name type="scientific">Dillenia turbinata</name>
    <dbReference type="NCBI Taxonomy" id="194707"/>
    <lineage>
        <taxon>Eukaryota</taxon>
        <taxon>Viridiplantae</taxon>
        <taxon>Streptophyta</taxon>
        <taxon>Embryophyta</taxon>
        <taxon>Tracheophyta</taxon>
        <taxon>Spermatophyta</taxon>
        <taxon>Magnoliopsida</taxon>
        <taxon>eudicotyledons</taxon>
        <taxon>Gunneridae</taxon>
        <taxon>Pentapetalae</taxon>
        <taxon>Dilleniales</taxon>
        <taxon>Dilleniaceae</taxon>
        <taxon>Dillenia</taxon>
    </lineage>
</organism>
<sequence>MNYITADQPHKLLFIFLLIFNVCTSSVLAQESIRLNTEVRMDGFLRLENAIFTGGNRLLQSTFKHLLFPDRHIFRTPIDGVFKVESGMVFRGNRMFPPAGNGTNQSSRTLLLRSELRFKLNGFWSSSAEKLYMVGSGSGYVKGKFRNANVVLTLHYPLNTTRTTSLVTGKLESMDTEDSIDYFEPIHILAISQLNYEYTLMTEAKKNEFSELGCNNLVYVPLSLEPTTDYVCQTMFQLADIYRLDYERDCTTSMCNPLGGDFPLWPTIMYLTEIRCSEKGKVRMLLQFFNSSSSVYYQPLDPDTTLVAEGVWDVKTRSLHLIACRILDPMHSLVNALIGDCSIRLSVRLPAILTVTSRSTAVGNMWSIKSVNESGYFLKLGFRNSGDKWMGVPGVKYEFTKINMAMKCFEESKTVGPENGIYPSGHSLEMRLDMYVRNGKFGRYWGYSEPLFVGNRTYGRFIGGTSYAGMVNISYKMILKSPPCLTSSNESVEILGEGVYDDGSGLLCMIGCWHLGLERTKLVKNGSTDCEILVAVQFSQLTAERGYSAHFNGAIKSTREKVDPLYFDPVEFSSFVIGDKI</sequence>
<dbReference type="Proteomes" id="UP001370490">
    <property type="component" value="Unassembled WGS sequence"/>
</dbReference>
<keyword evidence="4" id="KW-1185">Reference proteome</keyword>
<feature type="domain" description="DUF2921" evidence="2">
    <location>
        <begin position="250"/>
        <end position="379"/>
    </location>
</feature>
<protein>
    <recommendedName>
        <fullName evidence="2">DUF2921 domain-containing protein</fullName>
    </recommendedName>
</protein>
<reference evidence="3 4" key="1">
    <citation type="submission" date="2023-12" db="EMBL/GenBank/DDBJ databases">
        <title>A high-quality genome assembly for Dillenia turbinata (Dilleniales).</title>
        <authorList>
            <person name="Chanderbali A."/>
        </authorList>
    </citation>
    <scope>NUCLEOTIDE SEQUENCE [LARGE SCALE GENOMIC DNA]</scope>
    <source>
        <strain evidence="3">LSX21</strain>
        <tissue evidence="3">Leaf</tissue>
    </source>
</reference>
<dbReference type="AlphaFoldDB" id="A0AAN8ZA76"/>
<feature type="domain" description="DUF2921" evidence="2">
    <location>
        <begin position="412"/>
        <end position="570"/>
    </location>
</feature>
<feature type="domain" description="DUF2921" evidence="2">
    <location>
        <begin position="67"/>
        <end position="187"/>
    </location>
</feature>
<proteinExistence type="predicted"/>
<evidence type="ECO:0000313" key="3">
    <source>
        <dbReference type="EMBL" id="KAK6932579.1"/>
    </source>
</evidence>
<dbReference type="EMBL" id="JBAMMX010000010">
    <property type="protein sequence ID" value="KAK6932579.1"/>
    <property type="molecule type" value="Genomic_DNA"/>
</dbReference>
<name>A0AAN8ZA76_9MAGN</name>
<evidence type="ECO:0000313" key="4">
    <source>
        <dbReference type="Proteomes" id="UP001370490"/>
    </source>
</evidence>
<dbReference type="PANTHER" id="PTHR33389">
    <property type="entry name" value="FAMILY PROTEIN, PUTATIVE (DUF2921)-RELATED"/>
    <property type="match status" value="1"/>
</dbReference>
<accession>A0AAN8ZA76</accession>
<evidence type="ECO:0000259" key="2">
    <source>
        <dbReference type="Pfam" id="PF25333"/>
    </source>
</evidence>
<dbReference type="InterPro" id="IPR057425">
    <property type="entry name" value="DUF2921_N"/>
</dbReference>
<dbReference type="PANTHER" id="PTHR33389:SF22">
    <property type="entry name" value="FAMILY PROTEIN, PUTATIVE (DUF2921)-RELATED"/>
    <property type="match status" value="1"/>
</dbReference>
<dbReference type="Pfam" id="PF25333">
    <property type="entry name" value="DUF2921_N"/>
    <property type="match status" value="3"/>
</dbReference>
<gene>
    <name evidence="3" type="ORF">RJ641_002203</name>
</gene>
<feature type="chain" id="PRO_5042918424" description="DUF2921 domain-containing protein" evidence="1">
    <location>
        <begin position="30"/>
        <end position="581"/>
    </location>
</feature>
<keyword evidence="1" id="KW-0732">Signal</keyword>